<evidence type="ECO:0000256" key="2">
    <source>
        <dbReference type="ARBA" id="ARBA00007443"/>
    </source>
</evidence>
<accession>A0A058ZBD4</accession>
<keyword evidence="5" id="KW-0223">Dioxygenase</keyword>
<dbReference type="GO" id="GO:0031418">
    <property type="term" value="F:L-ascorbic acid binding"/>
    <property type="evidence" value="ECO:0007669"/>
    <property type="project" value="UniProtKB-KW"/>
</dbReference>
<keyword evidence="4" id="KW-0847">Vitamin C</keyword>
<dbReference type="GO" id="GO:0005737">
    <property type="term" value="C:cytoplasm"/>
    <property type="evidence" value="ECO:0007669"/>
    <property type="project" value="TreeGrafter"/>
</dbReference>
<evidence type="ECO:0000256" key="9">
    <source>
        <dbReference type="SAM" id="MobiDB-lite"/>
    </source>
</evidence>
<evidence type="ECO:0000256" key="6">
    <source>
        <dbReference type="ARBA" id="ARBA00023002"/>
    </source>
</evidence>
<dbReference type="GeneID" id="20527813"/>
<comment type="cofactor">
    <cofactor evidence="1">
        <name>L-ascorbate</name>
        <dbReference type="ChEBI" id="CHEBI:38290"/>
    </cofactor>
</comment>
<dbReference type="EMBL" id="KB932204">
    <property type="protein sequence ID" value="KCV70737.1"/>
    <property type="molecule type" value="Genomic_DNA"/>
</dbReference>
<dbReference type="GO" id="GO:0006449">
    <property type="term" value="P:regulation of translational termination"/>
    <property type="evidence" value="ECO:0007669"/>
    <property type="project" value="TreeGrafter"/>
</dbReference>
<feature type="region of interest" description="Disordered" evidence="9">
    <location>
        <begin position="1"/>
        <end position="56"/>
    </location>
</feature>
<evidence type="ECO:0000259" key="10">
    <source>
        <dbReference type="PROSITE" id="PS51471"/>
    </source>
</evidence>
<dbReference type="Proteomes" id="UP000030693">
    <property type="component" value="Unassembled WGS sequence"/>
</dbReference>
<dbReference type="InterPro" id="IPR051842">
    <property type="entry name" value="uS12_prolyl_hydroxylase"/>
</dbReference>
<feature type="domain" description="Fe2OG dioxygenase" evidence="10">
    <location>
        <begin position="148"/>
        <end position="251"/>
    </location>
</feature>
<dbReference type="eggNOG" id="KOG3844">
    <property type="taxonomic scope" value="Eukaryota"/>
</dbReference>
<dbReference type="PANTHER" id="PTHR12117:SF0">
    <property type="entry name" value="PROLYL 3-HYDROXYLASE OGFOD1"/>
    <property type="match status" value="1"/>
</dbReference>
<dbReference type="OMA" id="HDHEILY"/>
<feature type="region of interest" description="Disordered" evidence="9">
    <location>
        <begin position="467"/>
        <end position="493"/>
    </location>
</feature>
<evidence type="ECO:0000256" key="8">
    <source>
        <dbReference type="ARBA" id="ARBA00047444"/>
    </source>
</evidence>
<feature type="compositionally biased region" description="Acidic residues" evidence="9">
    <location>
        <begin position="470"/>
        <end position="484"/>
    </location>
</feature>
<dbReference type="InterPro" id="IPR005123">
    <property type="entry name" value="Oxoglu/Fe-dep_dioxygenase_dom"/>
</dbReference>
<dbReference type="Gene3D" id="2.60.120.620">
    <property type="entry name" value="q2cbj1_9rhob like domain"/>
    <property type="match status" value="2"/>
</dbReference>
<gene>
    <name evidence="11" type="ORF">H696_03088</name>
</gene>
<keyword evidence="6" id="KW-0560">Oxidoreductase</keyword>
<dbReference type="PROSITE" id="PS51471">
    <property type="entry name" value="FE2OG_OXY"/>
    <property type="match status" value="1"/>
</dbReference>
<dbReference type="AlphaFoldDB" id="A0A058ZBD4"/>
<dbReference type="SMART" id="SM00702">
    <property type="entry name" value="P4Hc"/>
    <property type="match status" value="1"/>
</dbReference>
<evidence type="ECO:0000256" key="5">
    <source>
        <dbReference type="ARBA" id="ARBA00022964"/>
    </source>
</evidence>
<keyword evidence="12" id="KW-1185">Reference proteome</keyword>
<dbReference type="GO" id="GO:0005506">
    <property type="term" value="F:iron ion binding"/>
    <property type="evidence" value="ECO:0007669"/>
    <property type="project" value="InterPro"/>
</dbReference>
<dbReference type="Pfam" id="PF13661">
    <property type="entry name" value="2OG-FeII_Oxy_4"/>
    <property type="match status" value="1"/>
</dbReference>
<dbReference type="InterPro" id="IPR019601">
    <property type="entry name" value="Oxoglutarate/Fe-dep_Oase_C"/>
</dbReference>
<dbReference type="PANTHER" id="PTHR12117">
    <property type="entry name" value="HISTONE ACETYLTRANSFERASE COMPLEX"/>
    <property type="match status" value="1"/>
</dbReference>
<evidence type="ECO:0000313" key="11">
    <source>
        <dbReference type="EMBL" id="KCV70737.1"/>
    </source>
</evidence>
<dbReference type="STRING" id="691883.A0A058ZBD4"/>
<dbReference type="GO" id="GO:0031543">
    <property type="term" value="F:peptidyl-proline dioxygenase activity"/>
    <property type="evidence" value="ECO:0007669"/>
    <property type="project" value="TreeGrafter"/>
</dbReference>
<dbReference type="InterPro" id="IPR006620">
    <property type="entry name" value="Pro_4_hyd_alph"/>
</dbReference>
<protein>
    <recommendedName>
        <fullName evidence="10">Fe2OG dioxygenase domain-containing protein</fullName>
    </recommendedName>
</protein>
<evidence type="ECO:0000256" key="7">
    <source>
        <dbReference type="ARBA" id="ARBA00023004"/>
    </source>
</evidence>
<comment type="similarity">
    <text evidence="2">Belongs to the TPA1 family.</text>
</comment>
<evidence type="ECO:0000256" key="4">
    <source>
        <dbReference type="ARBA" id="ARBA00022896"/>
    </source>
</evidence>
<evidence type="ECO:0000313" key="12">
    <source>
        <dbReference type="Proteomes" id="UP000030693"/>
    </source>
</evidence>
<comment type="catalytic activity">
    <reaction evidence="8">
        <text>[ribosomal protein uS12]-L-proline + 2-oxoglutarate + O2 = [ribosomal protein uS12]-(3S)-3-hydroxy-L-proline + succinate + CO2</text>
        <dbReference type="Rhea" id="RHEA:54156"/>
        <dbReference type="Rhea" id="RHEA-COMP:13816"/>
        <dbReference type="Rhea" id="RHEA-COMP:13818"/>
        <dbReference type="ChEBI" id="CHEBI:15379"/>
        <dbReference type="ChEBI" id="CHEBI:16526"/>
        <dbReference type="ChEBI" id="CHEBI:16810"/>
        <dbReference type="ChEBI" id="CHEBI:30031"/>
        <dbReference type="ChEBI" id="CHEBI:50342"/>
        <dbReference type="ChEBI" id="CHEBI:85428"/>
    </reaction>
</comment>
<reference evidence="11" key="1">
    <citation type="submission" date="2013-04" db="EMBL/GenBank/DDBJ databases">
        <title>The Genome Sequence of Fonticula alba ATCC 38817.</title>
        <authorList>
            <consortium name="The Broad Institute Genomics Platform"/>
            <person name="Russ C."/>
            <person name="Cuomo C."/>
            <person name="Burger G."/>
            <person name="Gray M.W."/>
            <person name="Holland P.W.H."/>
            <person name="King N."/>
            <person name="Lang F.B.F."/>
            <person name="Roger A.J."/>
            <person name="Ruiz-Trillo I."/>
            <person name="Brown M."/>
            <person name="Walker B."/>
            <person name="Young S."/>
            <person name="Zeng Q."/>
            <person name="Gargeya S."/>
            <person name="Fitzgerald M."/>
            <person name="Haas B."/>
            <person name="Abouelleil A."/>
            <person name="Allen A.W."/>
            <person name="Alvarado L."/>
            <person name="Arachchi H.M."/>
            <person name="Berlin A.M."/>
            <person name="Chapman S.B."/>
            <person name="Gainer-Dewar J."/>
            <person name="Goldberg J."/>
            <person name="Griggs A."/>
            <person name="Gujja S."/>
            <person name="Hansen M."/>
            <person name="Howarth C."/>
            <person name="Imamovic A."/>
            <person name="Ireland A."/>
            <person name="Larimer J."/>
            <person name="McCowan C."/>
            <person name="Murphy C."/>
            <person name="Pearson M."/>
            <person name="Poon T.W."/>
            <person name="Priest M."/>
            <person name="Roberts A."/>
            <person name="Saif S."/>
            <person name="Shea T."/>
            <person name="Sisk P."/>
            <person name="Sykes S."/>
            <person name="Wortman J."/>
            <person name="Nusbaum C."/>
            <person name="Birren B."/>
        </authorList>
    </citation>
    <scope>NUCLEOTIDE SEQUENCE [LARGE SCALE GENOMIC DNA]</scope>
    <source>
        <strain evidence="11">ATCC 38817</strain>
    </source>
</reference>
<dbReference type="Pfam" id="PF10637">
    <property type="entry name" value="Ofd1_CTDD"/>
    <property type="match status" value="1"/>
</dbReference>
<dbReference type="RefSeq" id="XP_009495253.1">
    <property type="nucleotide sequence ID" value="XM_009496978.1"/>
</dbReference>
<evidence type="ECO:0000256" key="1">
    <source>
        <dbReference type="ARBA" id="ARBA00001961"/>
    </source>
</evidence>
<sequence>MSSSSSSPPPSKRAKTLPSWGPAPDPALLDRVSPLFRQINDPERDPLNPPEAMPESVTEPGVLEAHTRPFPAARLFNLFDQAMLQQVRDEIKLEVFSQKSNDLYHFLQSSLDLKSSKLPGVSAIRDVVYSEEFTGMISRLVGVPLDSKRVDMSAHRYAQTNYLLCHDDELDSRRVAYIIYLVDEDWDAADGGALDMFDMDDSRQPRAVARSFVPKWGSFALFEVTPDSHHQVAEVLTASKERISISGWFHSCREANPVRARPTPVLEKPAVFPLAGTASSNAEAAEDSPLDVTEWISRPYLSARMAENIRSAFLGQGSIELRQFLTPTAHGRVLGALAARRRRLCEPGAADCQVGPANRRHLRLLGSLGEGPGSAKEADALDELMRLLAGADFARLVGILTGLADGSGASALAHRTAVSSLMFSHGDYTLVHDHVTEHEGLDLELSFVLPPLGAAEAEPALDTAWPELAAGDDDDDESQSEDEDGPKQTSVGGELVYLTADDTLLSSDPAPNNLLLVLRTEGVMRFTRYLSVLTARDPSTAGTCPKLVSRPVPDGYCHVRVGLTFIPATEEAEEESQEK</sequence>
<keyword evidence="7" id="KW-0408">Iron</keyword>
<proteinExistence type="inferred from homology"/>
<dbReference type="InterPro" id="IPR039558">
    <property type="entry name" value="TPA1/OFD1_N"/>
</dbReference>
<organism evidence="11">
    <name type="scientific">Fonticula alba</name>
    <name type="common">Slime mold</name>
    <dbReference type="NCBI Taxonomy" id="691883"/>
    <lineage>
        <taxon>Eukaryota</taxon>
        <taxon>Rotosphaerida</taxon>
        <taxon>Fonticulaceae</taxon>
        <taxon>Fonticula</taxon>
    </lineage>
</organism>
<dbReference type="OrthoDB" id="430522at2759"/>
<name>A0A058ZBD4_FONAL</name>
<evidence type="ECO:0000256" key="3">
    <source>
        <dbReference type="ARBA" id="ARBA00022723"/>
    </source>
</evidence>
<keyword evidence="3" id="KW-0479">Metal-binding</keyword>